<sequence length="336" mass="38808">MQKSRYWCFTLNNPTLFDETYAFSLTELPDFKYACWQHEISPTTQTQHLQGFVCLKKDHVLSYVNECLESRAHLEPKVPKSTLEQARDYCRKEDTRDPAFPEFYEIGEFPEKTPGKRTDLEELHSRLQSRTLSQAQYAEEFFADFRQYPNLLTNYIAATIPQRDPSTAHECLLIYGPPGTGKSRLAGVLAGRDVYRHSVGKWFDGYRGESVLYFDDFRGSSLSFTDFKRVIDRHPLRVEVKGSSCQLATTKTIISTNYLPEEWYSQEVTGPNLSAIIRRIDLVIWAPEPNLFYQFFSYSDFARAIAPVRVLAHDGLVFQAPQFPVLPAPWEEEVLP</sequence>
<evidence type="ECO:0000256" key="13">
    <source>
        <dbReference type="ARBA" id="ARBA00022801"/>
    </source>
</evidence>
<dbReference type="GO" id="GO:0003723">
    <property type="term" value="F:RNA binding"/>
    <property type="evidence" value="ECO:0007669"/>
    <property type="project" value="InterPro"/>
</dbReference>
<comment type="cofactor">
    <cofactor evidence="1">
        <name>Mn(2+)</name>
        <dbReference type="ChEBI" id="CHEBI:29035"/>
    </cofactor>
</comment>
<dbReference type="GO" id="GO:0006260">
    <property type="term" value="P:DNA replication"/>
    <property type="evidence" value="ECO:0007669"/>
    <property type="project" value="UniProtKB-KW"/>
</dbReference>
<evidence type="ECO:0000256" key="9">
    <source>
        <dbReference type="ARBA" id="ARBA00022722"/>
    </source>
</evidence>
<evidence type="ECO:0000256" key="4">
    <source>
        <dbReference type="ARBA" id="ARBA00014531"/>
    </source>
</evidence>
<dbReference type="EMBL" id="MZ556123">
    <property type="protein sequence ID" value="UBJ26120.1"/>
    <property type="molecule type" value="Genomic_DNA"/>
</dbReference>
<feature type="domain" description="CRESS-DNA virus Rep endonuclease" evidence="20">
    <location>
        <begin position="1"/>
        <end position="109"/>
    </location>
</feature>
<evidence type="ECO:0000256" key="6">
    <source>
        <dbReference type="ARBA" id="ARBA00022679"/>
    </source>
</evidence>
<comment type="similarity">
    <text evidence="3">Belongs to the nanoviruses/circoviruses replication-associated protein family.</text>
</comment>
<dbReference type="SUPFAM" id="SSF52540">
    <property type="entry name" value="P-loop containing nucleoside triphosphate hydrolases"/>
    <property type="match status" value="1"/>
</dbReference>
<dbReference type="Pfam" id="PF00910">
    <property type="entry name" value="RNA_helicase"/>
    <property type="match status" value="1"/>
</dbReference>
<evidence type="ECO:0000256" key="7">
    <source>
        <dbReference type="ARBA" id="ARBA00022695"/>
    </source>
</evidence>
<evidence type="ECO:0000256" key="16">
    <source>
        <dbReference type="ARBA" id="ARBA00023268"/>
    </source>
</evidence>
<dbReference type="Pfam" id="PF02407">
    <property type="entry name" value="Viral_Rep"/>
    <property type="match status" value="1"/>
</dbReference>
<evidence type="ECO:0000256" key="8">
    <source>
        <dbReference type="ARBA" id="ARBA00022705"/>
    </source>
</evidence>
<evidence type="ECO:0000256" key="5">
    <source>
        <dbReference type="ARBA" id="ARBA00022562"/>
    </source>
</evidence>
<name>A0A8K1HKM9_9VIRU</name>
<dbReference type="Gene3D" id="3.40.1310.20">
    <property type="match status" value="1"/>
</dbReference>
<evidence type="ECO:0000256" key="2">
    <source>
        <dbReference type="ARBA" id="ARBA00004147"/>
    </source>
</evidence>
<evidence type="ECO:0000256" key="11">
    <source>
        <dbReference type="ARBA" id="ARBA00022741"/>
    </source>
</evidence>
<keyword evidence="5" id="KW-1048">Host nucleus</keyword>
<organism evidence="21">
    <name type="scientific">Red panda feces-associated circular DNA virus 1</name>
    <dbReference type="NCBI Taxonomy" id="2863962"/>
    <lineage>
        <taxon>Viruses</taxon>
        <taxon>Monodnaviria</taxon>
        <taxon>Shotokuvirae</taxon>
        <taxon>Cressdnaviricota</taxon>
    </lineage>
</organism>
<dbReference type="GO" id="GO:0046872">
    <property type="term" value="F:metal ion binding"/>
    <property type="evidence" value="ECO:0007669"/>
    <property type="project" value="UniProtKB-KW"/>
</dbReference>
<evidence type="ECO:0000313" key="21">
    <source>
        <dbReference type="EMBL" id="UBJ26120.1"/>
    </source>
</evidence>
<keyword evidence="10" id="KW-0479">Metal-binding</keyword>
<dbReference type="InterPro" id="IPR027417">
    <property type="entry name" value="P-loop_NTPase"/>
</dbReference>
<keyword evidence="12" id="KW-0255">Endonuclease</keyword>
<evidence type="ECO:0000256" key="17">
    <source>
        <dbReference type="ARBA" id="ARBA00030754"/>
    </source>
</evidence>
<evidence type="ECO:0000256" key="19">
    <source>
        <dbReference type="ARBA" id="ARBA00049360"/>
    </source>
</evidence>
<evidence type="ECO:0000256" key="3">
    <source>
        <dbReference type="ARBA" id="ARBA00008545"/>
    </source>
</evidence>
<evidence type="ECO:0000256" key="10">
    <source>
        <dbReference type="ARBA" id="ARBA00022723"/>
    </source>
</evidence>
<keyword evidence="14" id="KW-0190">Covalent protein-DNA linkage</keyword>
<evidence type="ECO:0000256" key="12">
    <source>
        <dbReference type="ARBA" id="ARBA00022759"/>
    </source>
</evidence>
<dbReference type="Gene3D" id="3.40.50.300">
    <property type="entry name" value="P-loop containing nucleotide triphosphate hydrolases"/>
    <property type="match status" value="1"/>
</dbReference>
<accession>A0A8K1HKM9</accession>
<keyword evidence="11" id="KW-0547">Nucleotide-binding</keyword>
<dbReference type="InterPro" id="IPR049912">
    <property type="entry name" value="CRESS_DNA_REP"/>
</dbReference>
<proteinExistence type="inferred from homology"/>
<dbReference type="GO" id="GO:0003724">
    <property type="term" value="F:RNA helicase activity"/>
    <property type="evidence" value="ECO:0007669"/>
    <property type="project" value="InterPro"/>
</dbReference>
<protein>
    <recommendedName>
        <fullName evidence="4">Replication-associated protein</fullName>
    </recommendedName>
    <alternativeName>
        <fullName evidence="17">ATP-dependent helicase Rep</fullName>
    </alternativeName>
    <alternativeName>
        <fullName evidence="18">RepP</fullName>
    </alternativeName>
</protein>
<dbReference type="GO" id="GO:0016787">
    <property type="term" value="F:hydrolase activity"/>
    <property type="evidence" value="ECO:0007669"/>
    <property type="project" value="UniProtKB-KW"/>
</dbReference>
<evidence type="ECO:0000256" key="18">
    <source>
        <dbReference type="ARBA" id="ARBA00032243"/>
    </source>
</evidence>
<reference evidence="21" key="1">
    <citation type="submission" date="2021-07" db="EMBL/GenBank/DDBJ databases">
        <title>Communication and adaptive evolution of viruses within giant pandas and their associated organisms in a local ecological environment.</title>
        <authorList>
            <person name="Zhao M."/>
            <person name="Liu S."/>
            <person name="Zhang W."/>
        </authorList>
    </citation>
    <scope>NUCLEOTIDE SEQUENCE</scope>
    <source>
        <strain evidence="21">AliP02cir11-2015</strain>
    </source>
</reference>
<dbReference type="GO" id="GO:0004519">
    <property type="term" value="F:endonuclease activity"/>
    <property type="evidence" value="ECO:0007669"/>
    <property type="project" value="UniProtKB-KW"/>
</dbReference>
<keyword evidence="16" id="KW-0511">Multifunctional enzyme</keyword>
<evidence type="ECO:0000259" key="20">
    <source>
        <dbReference type="PROSITE" id="PS52020"/>
    </source>
</evidence>
<dbReference type="GO" id="GO:0003677">
    <property type="term" value="F:DNA binding"/>
    <property type="evidence" value="ECO:0007669"/>
    <property type="project" value="UniProtKB-KW"/>
</dbReference>
<dbReference type="GO" id="GO:0042025">
    <property type="term" value="C:host cell nucleus"/>
    <property type="evidence" value="ECO:0007669"/>
    <property type="project" value="UniProtKB-SubCell"/>
</dbReference>
<evidence type="ECO:0000256" key="1">
    <source>
        <dbReference type="ARBA" id="ARBA00001936"/>
    </source>
</evidence>
<keyword evidence="13" id="KW-0378">Hydrolase</keyword>
<keyword evidence="7" id="KW-0548">Nucleotidyltransferase</keyword>
<keyword evidence="9" id="KW-0540">Nuclease</keyword>
<keyword evidence="15" id="KW-0238">DNA-binding</keyword>
<keyword evidence="6" id="KW-0808">Transferase</keyword>
<comment type="catalytic activity">
    <reaction evidence="19">
        <text>ATP + H2O = ADP + phosphate + H(+)</text>
        <dbReference type="Rhea" id="RHEA:13065"/>
        <dbReference type="ChEBI" id="CHEBI:15377"/>
        <dbReference type="ChEBI" id="CHEBI:15378"/>
        <dbReference type="ChEBI" id="CHEBI:30616"/>
        <dbReference type="ChEBI" id="CHEBI:43474"/>
        <dbReference type="ChEBI" id="CHEBI:456216"/>
    </reaction>
</comment>
<evidence type="ECO:0000256" key="14">
    <source>
        <dbReference type="ARBA" id="ARBA00023124"/>
    </source>
</evidence>
<dbReference type="GO" id="GO:0000166">
    <property type="term" value="F:nucleotide binding"/>
    <property type="evidence" value="ECO:0007669"/>
    <property type="project" value="UniProtKB-KW"/>
</dbReference>
<dbReference type="PROSITE" id="PS52020">
    <property type="entry name" value="CRESS_DNA_REP"/>
    <property type="match status" value="1"/>
</dbReference>
<comment type="subcellular location">
    <subcellularLocation>
        <location evidence="2">Host nucleus</location>
    </subcellularLocation>
</comment>
<dbReference type="GO" id="GO:0016779">
    <property type="term" value="F:nucleotidyltransferase activity"/>
    <property type="evidence" value="ECO:0007669"/>
    <property type="project" value="UniProtKB-KW"/>
</dbReference>
<evidence type="ECO:0000256" key="15">
    <source>
        <dbReference type="ARBA" id="ARBA00023125"/>
    </source>
</evidence>
<keyword evidence="8" id="KW-0235">DNA replication</keyword>
<dbReference type="InterPro" id="IPR000605">
    <property type="entry name" value="Helicase_SF3_ssDNA/RNA_vir"/>
</dbReference>